<evidence type="ECO:0000313" key="4">
    <source>
        <dbReference type="EMBL" id="RUL81292.1"/>
    </source>
</evidence>
<evidence type="ECO:0000256" key="1">
    <source>
        <dbReference type="SAM" id="MobiDB-lite"/>
    </source>
</evidence>
<dbReference type="AlphaFoldDB" id="A0A432MCN4"/>
<dbReference type="EMBL" id="RYZH01000100">
    <property type="protein sequence ID" value="RUL81292.1"/>
    <property type="molecule type" value="Genomic_DNA"/>
</dbReference>
<dbReference type="Proteomes" id="UP000280296">
    <property type="component" value="Unassembled WGS sequence"/>
</dbReference>
<sequence length="280" mass="31113">MVRRAVGSPSMSERPKEDVIDRVRRLLAKTEENGCTRAEAESAFRMASRIMAEHNIAMAEVEARDGRPDDISWLEDDVIDTGRWSLEMNLAYGIVREFFFVEGFFVRRTAWAGEPARGRGEARRGQTPRKVLRFFGTATNVEAARFTFTALIDAFDRLFAEHRRASGCAASERRLFVSGVAQGFAEKMRDERRAMEIERDLAAGRASGSTAIVLASVQERTVRAYKEAHPDMKKSRTTFAAPRRSQSSLDAGYAAGRSLSLNRALGGGSAKGNAKELPDR</sequence>
<evidence type="ECO:0000313" key="5">
    <source>
        <dbReference type="Proteomes" id="UP000280296"/>
    </source>
</evidence>
<feature type="region of interest" description="Disordered" evidence="1">
    <location>
        <begin position="227"/>
        <end position="247"/>
    </location>
</feature>
<keyword evidence="5" id="KW-1185">Reference proteome</keyword>
<dbReference type="Pfam" id="PF23771">
    <property type="entry name" value="DUF7168"/>
    <property type="match status" value="1"/>
</dbReference>
<feature type="domain" description="DUF2786" evidence="2">
    <location>
        <begin position="19"/>
        <end position="57"/>
    </location>
</feature>
<protein>
    <submittedName>
        <fullName evidence="4">DUF2786 domain-containing protein</fullName>
    </submittedName>
</protein>
<name>A0A432MCN4_9BACT</name>
<feature type="domain" description="DUF7168" evidence="3">
    <location>
        <begin position="92"/>
        <end position="215"/>
    </location>
</feature>
<dbReference type="Pfam" id="PF10979">
    <property type="entry name" value="DUF2786"/>
    <property type="match status" value="1"/>
</dbReference>
<evidence type="ECO:0000259" key="3">
    <source>
        <dbReference type="Pfam" id="PF23771"/>
    </source>
</evidence>
<reference evidence="4 5" key="1">
    <citation type="submission" date="2018-12" db="EMBL/GenBank/DDBJ databases">
        <authorList>
            <person name="Toschakov S.V."/>
        </authorList>
    </citation>
    <scope>NUCLEOTIDE SEQUENCE [LARGE SCALE GENOMIC DNA]</scope>
    <source>
        <strain evidence="4 5">GM2012</strain>
    </source>
</reference>
<reference evidence="4 5" key="2">
    <citation type="submission" date="2019-01" db="EMBL/GenBank/DDBJ databases">
        <title>Tautonia sociabilis, a novel thermotolerant planctomycete of Isosphaeraceae family, isolated from a 4000 m deep subterranean habitat.</title>
        <authorList>
            <person name="Kovaleva O.L."/>
            <person name="Elcheninov A.G."/>
            <person name="Van Heerden E."/>
            <person name="Toshchakov S.V."/>
            <person name="Novikov A."/>
            <person name="Bonch-Osmolovskaya E.A."/>
            <person name="Kublanov I.V."/>
        </authorList>
    </citation>
    <scope>NUCLEOTIDE SEQUENCE [LARGE SCALE GENOMIC DNA]</scope>
    <source>
        <strain evidence="4 5">GM2012</strain>
    </source>
</reference>
<evidence type="ECO:0000259" key="2">
    <source>
        <dbReference type="Pfam" id="PF10979"/>
    </source>
</evidence>
<dbReference type="InterPro" id="IPR055592">
    <property type="entry name" value="DUF7168"/>
</dbReference>
<comment type="caution">
    <text evidence="4">The sequence shown here is derived from an EMBL/GenBank/DDBJ whole genome shotgun (WGS) entry which is preliminary data.</text>
</comment>
<dbReference type="InterPro" id="IPR024498">
    <property type="entry name" value="DUF2786"/>
</dbReference>
<gene>
    <name evidence="4" type="ORF">TsocGM_25285</name>
</gene>
<proteinExistence type="predicted"/>
<organism evidence="4 5">
    <name type="scientific">Tautonia sociabilis</name>
    <dbReference type="NCBI Taxonomy" id="2080755"/>
    <lineage>
        <taxon>Bacteria</taxon>
        <taxon>Pseudomonadati</taxon>
        <taxon>Planctomycetota</taxon>
        <taxon>Planctomycetia</taxon>
        <taxon>Isosphaerales</taxon>
        <taxon>Isosphaeraceae</taxon>
        <taxon>Tautonia</taxon>
    </lineage>
</organism>
<accession>A0A432MCN4</accession>